<evidence type="ECO:0000313" key="2">
    <source>
        <dbReference type="Proteomes" id="UP000308600"/>
    </source>
</evidence>
<keyword evidence="2" id="KW-1185">Reference proteome</keyword>
<proteinExistence type="predicted"/>
<organism evidence="1 2">
    <name type="scientific">Pluteus cervinus</name>
    <dbReference type="NCBI Taxonomy" id="181527"/>
    <lineage>
        <taxon>Eukaryota</taxon>
        <taxon>Fungi</taxon>
        <taxon>Dikarya</taxon>
        <taxon>Basidiomycota</taxon>
        <taxon>Agaricomycotina</taxon>
        <taxon>Agaricomycetes</taxon>
        <taxon>Agaricomycetidae</taxon>
        <taxon>Agaricales</taxon>
        <taxon>Pluteineae</taxon>
        <taxon>Pluteaceae</taxon>
        <taxon>Pluteus</taxon>
    </lineage>
</organism>
<name>A0ACD3A8P6_9AGAR</name>
<evidence type="ECO:0000313" key="1">
    <source>
        <dbReference type="EMBL" id="TFK62068.1"/>
    </source>
</evidence>
<gene>
    <name evidence="1" type="ORF">BDN72DRAFT_730315</name>
</gene>
<sequence length="390" mass="44654">SNIFSCWTPDLLHQIHKGVFKDHLVSWCTTIIGEDELDLRFRTVPPFPGLRHFRKGISSISQWTGKEQKEMERIFLGLMAGSVTDDVITVVRAIIDFTHYAQFNSHTEDTLLSLQRCLDVFHLKKQALVDLGVWEHFNIPKLHNIQHYASYIHLMGTADGYNTELSERLHIDYAKKGFRASNRRDYVEQMALWLQRQEAIVLRDKYLDDSEEALETVLIPTSNPSSYHIAKRPSSPAVSITNLETAFGAVDFVPALTKWLEKRAVRASAILNGDTFDVYRQITITLPFNPHIALNEQPIKSTIRSRPAQGENGRKAATPADFTPALVIDDHAEYDASRLRLAQVRVIFDLPPRFGTFSHPLAYVEWFTPFGQPDPVTGMYEVRRSTRRHR</sequence>
<accession>A0ACD3A8P6</accession>
<dbReference type="EMBL" id="ML208608">
    <property type="protein sequence ID" value="TFK62068.1"/>
    <property type="molecule type" value="Genomic_DNA"/>
</dbReference>
<feature type="non-terminal residue" evidence="1">
    <location>
        <position position="1"/>
    </location>
</feature>
<dbReference type="Proteomes" id="UP000308600">
    <property type="component" value="Unassembled WGS sequence"/>
</dbReference>
<feature type="non-terminal residue" evidence="1">
    <location>
        <position position="390"/>
    </location>
</feature>
<reference evidence="1 2" key="1">
    <citation type="journal article" date="2019" name="Nat. Ecol. Evol.">
        <title>Megaphylogeny resolves global patterns of mushroom evolution.</title>
        <authorList>
            <person name="Varga T."/>
            <person name="Krizsan K."/>
            <person name="Foldi C."/>
            <person name="Dima B."/>
            <person name="Sanchez-Garcia M."/>
            <person name="Sanchez-Ramirez S."/>
            <person name="Szollosi G.J."/>
            <person name="Szarkandi J.G."/>
            <person name="Papp V."/>
            <person name="Albert L."/>
            <person name="Andreopoulos W."/>
            <person name="Angelini C."/>
            <person name="Antonin V."/>
            <person name="Barry K.W."/>
            <person name="Bougher N.L."/>
            <person name="Buchanan P."/>
            <person name="Buyck B."/>
            <person name="Bense V."/>
            <person name="Catcheside P."/>
            <person name="Chovatia M."/>
            <person name="Cooper J."/>
            <person name="Damon W."/>
            <person name="Desjardin D."/>
            <person name="Finy P."/>
            <person name="Geml J."/>
            <person name="Haridas S."/>
            <person name="Hughes K."/>
            <person name="Justo A."/>
            <person name="Karasinski D."/>
            <person name="Kautmanova I."/>
            <person name="Kiss B."/>
            <person name="Kocsube S."/>
            <person name="Kotiranta H."/>
            <person name="LaButti K.M."/>
            <person name="Lechner B.E."/>
            <person name="Liimatainen K."/>
            <person name="Lipzen A."/>
            <person name="Lukacs Z."/>
            <person name="Mihaltcheva S."/>
            <person name="Morgado L.N."/>
            <person name="Niskanen T."/>
            <person name="Noordeloos M.E."/>
            <person name="Ohm R.A."/>
            <person name="Ortiz-Santana B."/>
            <person name="Ovrebo C."/>
            <person name="Racz N."/>
            <person name="Riley R."/>
            <person name="Savchenko A."/>
            <person name="Shiryaev A."/>
            <person name="Soop K."/>
            <person name="Spirin V."/>
            <person name="Szebenyi C."/>
            <person name="Tomsovsky M."/>
            <person name="Tulloss R.E."/>
            <person name="Uehling J."/>
            <person name="Grigoriev I.V."/>
            <person name="Vagvolgyi C."/>
            <person name="Papp T."/>
            <person name="Martin F.M."/>
            <person name="Miettinen O."/>
            <person name="Hibbett D.S."/>
            <person name="Nagy L.G."/>
        </authorList>
    </citation>
    <scope>NUCLEOTIDE SEQUENCE [LARGE SCALE GENOMIC DNA]</scope>
    <source>
        <strain evidence="1 2">NL-1719</strain>
    </source>
</reference>
<protein>
    <submittedName>
        <fullName evidence="1">Uncharacterized protein</fullName>
    </submittedName>
</protein>